<evidence type="ECO:0000313" key="1">
    <source>
        <dbReference type="EMBL" id="KAF3337887.1"/>
    </source>
</evidence>
<name>A0A833VFL1_9POAL</name>
<protein>
    <submittedName>
        <fullName evidence="1">Histidine protein methyltransferase 1</fullName>
    </submittedName>
</protein>
<dbReference type="OrthoDB" id="1723750at2759"/>
<sequence length="139" mass="15419">MRAPAILFQCFPALLPNQRTSSCVSIVSDRDPSLPSPAVEILPPQNALPYKYAGERVDVQGLNIFKGRVSVADLIGFASSETLPSKTEGNLRYWESSINLVNVLKNEIRDGQLSFRGKKVLEVCYSPFVVLLRFCCDLI</sequence>
<gene>
    <name evidence="1" type="ORF">FCM35_KLT18474</name>
</gene>
<dbReference type="Proteomes" id="UP000623129">
    <property type="component" value="Unassembled WGS sequence"/>
</dbReference>
<organism evidence="1 2">
    <name type="scientific">Carex littledalei</name>
    <dbReference type="NCBI Taxonomy" id="544730"/>
    <lineage>
        <taxon>Eukaryota</taxon>
        <taxon>Viridiplantae</taxon>
        <taxon>Streptophyta</taxon>
        <taxon>Embryophyta</taxon>
        <taxon>Tracheophyta</taxon>
        <taxon>Spermatophyta</taxon>
        <taxon>Magnoliopsida</taxon>
        <taxon>Liliopsida</taxon>
        <taxon>Poales</taxon>
        <taxon>Cyperaceae</taxon>
        <taxon>Cyperoideae</taxon>
        <taxon>Cariceae</taxon>
        <taxon>Carex</taxon>
        <taxon>Carex subgen. Euthyceras</taxon>
    </lineage>
</organism>
<evidence type="ECO:0000313" key="2">
    <source>
        <dbReference type="Proteomes" id="UP000623129"/>
    </source>
</evidence>
<keyword evidence="2" id="KW-1185">Reference proteome</keyword>
<keyword evidence="1" id="KW-0489">Methyltransferase</keyword>
<keyword evidence="1" id="KW-0808">Transferase</keyword>
<dbReference type="GO" id="GO:0008168">
    <property type="term" value="F:methyltransferase activity"/>
    <property type="evidence" value="ECO:0007669"/>
    <property type="project" value="UniProtKB-KW"/>
</dbReference>
<dbReference type="EMBL" id="SWLB01000006">
    <property type="protein sequence ID" value="KAF3337887.1"/>
    <property type="molecule type" value="Genomic_DNA"/>
</dbReference>
<dbReference type="GO" id="GO:0032259">
    <property type="term" value="P:methylation"/>
    <property type="evidence" value="ECO:0007669"/>
    <property type="project" value="UniProtKB-KW"/>
</dbReference>
<accession>A0A833VFL1</accession>
<proteinExistence type="predicted"/>
<dbReference type="AlphaFoldDB" id="A0A833VFL1"/>
<reference evidence="1" key="1">
    <citation type="submission" date="2020-01" db="EMBL/GenBank/DDBJ databases">
        <title>Genome sequence of Kobresia littledalei, the first chromosome-level genome in the family Cyperaceae.</title>
        <authorList>
            <person name="Qu G."/>
        </authorList>
    </citation>
    <scope>NUCLEOTIDE SEQUENCE</scope>
    <source>
        <strain evidence="1">C.B.Clarke</strain>
        <tissue evidence="1">Leaf</tissue>
    </source>
</reference>
<comment type="caution">
    <text evidence="1">The sequence shown here is derived from an EMBL/GenBank/DDBJ whole genome shotgun (WGS) entry which is preliminary data.</text>
</comment>